<keyword evidence="1" id="KW-1133">Transmembrane helix</keyword>
<proteinExistence type="predicted"/>
<dbReference type="Proteomes" id="UP001148018">
    <property type="component" value="Unassembled WGS sequence"/>
</dbReference>
<accession>A0A9Q0DQ51</accession>
<dbReference type="AlphaFoldDB" id="A0A9Q0DQ51"/>
<feature type="transmembrane region" description="Helical" evidence="1">
    <location>
        <begin position="39"/>
        <end position="57"/>
    </location>
</feature>
<keyword evidence="1" id="KW-0472">Membrane</keyword>
<evidence type="ECO:0000313" key="2">
    <source>
        <dbReference type="EMBL" id="KAJ3591676.1"/>
    </source>
</evidence>
<sequence>MEAFRGAHNFTSRPSITDEGRWCPLGRGRRKHPWTKEEVLLTGLLTVLLTGLLTGLLTVLLTGLLTGLLTSLLTGLLTGLRPKE</sequence>
<evidence type="ECO:0000256" key="1">
    <source>
        <dbReference type="SAM" id="Phobius"/>
    </source>
</evidence>
<reference evidence="2" key="1">
    <citation type="submission" date="2022-07" db="EMBL/GenBank/DDBJ databases">
        <title>Chromosome-level genome of Muraenolepis orangiensis.</title>
        <authorList>
            <person name="Kim J."/>
        </authorList>
    </citation>
    <scope>NUCLEOTIDE SEQUENCE</scope>
    <source>
        <strain evidence="2">KU_S4_2022</strain>
        <tissue evidence="2">Muscle</tissue>
    </source>
</reference>
<evidence type="ECO:0000313" key="3">
    <source>
        <dbReference type="Proteomes" id="UP001148018"/>
    </source>
</evidence>
<keyword evidence="3" id="KW-1185">Reference proteome</keyword>
<keyword evidence="1" id="KW-0812">Transmembrane</keyword>
<comment type="caution">
    <text evidence="2">The sequence shown here is derived from an EMBL/GenBank/DDBJ whole genome shotgun (WGS) entry which is preliminary data.</text>
</comment>
<name>A0A9Q0DQ51_9TELE</name>
<dbReference type="EMBL" id="JANIIK010000113">
    <property type="protein sequence ID" value="KAJ3591676.1"/>
    <property type="molecule type" value="Genomic_DNA"/>
</dbReference>
<gene>
    <name evidence="2" type="ORF">NHX12_006808</name>
</gene>
<protein>
    <submittedName>
        <fullName evidence="2">Uncharacterized protein</fullName>
    </submittedName>
</protein>
<organism evidence="2 3">
    <name type="scientific">Muraenolepis orangiensis</name>
    <name type="common">Patagonian moray cod</name>
    <dbReference type="NCBI Taxonomy" id="630683"/>
    <lineage>
        <taxon>Eukaryota</taxon>
        <taxon>Metazoa</taxon>
        <taxon>Chordata</taxon>
        <taxon>Craniata</taxon>
        <taxon>Vertebrata</taxon>
        <taxon>Euteleostomi</taxon>
        <taxon>Actinopterygii</taxon>
        <taxon>Neopterygii</taxon>
        <taxon>Teleostei</taxon>
        <taxon>Neoteleostei</taxon>
        <taxon>Acanthomorphata</taxon>
        <taxon>Zeiogadaria</taxon>
        <taxon>Gadariae</taxon>
        <taxon>Gadiformes</taxon>
        <taxon>Muraenolepidoidei</taxon>
        <taxon>Muraenolepididae</taxon>
        <taxon>Muraenolepis</taxon>
    </lineage>
</organism>